<dbReference type="SUPFAM" id="SSF51735">
    <property type="entry name" value="NAD(P)-binding Rossmann-fold domains"/>
    <property type="match status" value="1"/>
</dbReference>
<keyword evidence="3" id="KW-0560">Oxidoreductase</keyword>
<comment type="similarity">
    <text evidence="1">Belongs to the short-chain dehydrogenases/reductases (SDR) family.</text>
</comment>
<dbReference type="GO" id="GO:0050664">
    <property type="term" value="F:oxidoreductase activity, acting on NAD(P)H, oxygen as acceptor"/>
    <property type="evidence" value="ECO:0007669"/>
    <property type="project" value="TreeGrafter"/>
</dbReference>
<dbReference type="InterPro" id="IPR002347">
    <property type="entry name" value="SDR_fam"/>
</dbReference>
<organism evidence="4 5">
    <name type="scientific">Elsinoe australis</name>
    <dbReference type="NCBI Taxonomy" id="40998"/>
    <lineage>
        <taxon>Eukaryota</taxon>
        <taxon>Fungi</taxon>
        <taxon>Dikarya</taxon>
        <taxon>Ascomycota</taxon>
        <taxon>Pezizomycotina</taxon>
        <taxon>Dothideomycetes</taxon>
        <taxon>Dothideomycetidae</taxon>
        <taxon>Myriangiales</taxon>
        <taxon>Elsinoaceae</taxon>
        <taxon>Elsinoe</taxon>
    </lineage>
</organism>
<dbReference type="PRINTS" id="PR00080">
    <property type="entry name" value="SDRFAMILY"/>
</dbReference>
<evidence type="ECO:0000313" key="4">
    <source>
        <dbReference type="EMBL" id="TKX22629.1"/>
    </source>
</evidence>
<evidence type="ECO:0000256" key="1">
    <source>
        <dbReference type="ARBA" id="ARBA00006484"/>
    </source>
</evidence>
<dbReference type="PANTHER" id="PTHR43008:SF12">
    <property type="entry name" value="OXIDOREDUCTASE, SHORT CHAIN DEHYDROGENASE_REDUCTASE FAMILY (AFU_ORTHOLOGUE AFUA_6G13830)"/>
    <property type="match status" value="1"/>
</dbReference>
<dbReference type="PANTHER" id="PTHR43008">
    <property type="entry name" value="BENZIL REDUCTASE"/>
    <property type="match status" value="1"/>
</dbReference>
<evidence type="ECO:0000256" key="2">
    <source>
        <dbReference type="ARBA" id="ARBA00022857"/>
    </source>
</evidence>
<name>A0A4U7AWN1_9PEZI</name>
<protein>
    <submittedName>
        <fullName evidence="4">NADP-dependent mannitol dehydrogenase-like protein 4</fullName>
    </submittedName>
</protein>
<dbReference type="EMBL" id="PTQR01000065">
    <property type="protein sequence ID" value="TKX22629.1"/>
    <property type="molecule type" value="Genomic_DNA"/>
</dbReference>
<dbReference type="Proteomes" id="UP000308133">
    <property type="component" value="Unassembled WGS sequence"/>
</dbReference>
<proteinExistence type="inferred from homology"/>
<evidence type="ECO:0000256" key="3">
    <source>
        <dbReference type="ARBA" id="ARBA00023002"/>
    </source>
</evidence>
<keyword evidence="2" id="KW-0521">NADP</keyword>
<dbReference type="InterPro" id="IPR036291">
    <property type="entry name" value="NAD(P)-bd_dom_sf"/>
</dbReference>
<gene>
    <name evidence="4" type="ORF">C1H76_5159</name>
</gene>
<sequence length="247" mass="26557">MPLASSPDLSRNVLSQFSLENKVVLVTGGSRGIGLELVGAMAEAGASVAMIYNTTLDAPAKASHIAETNRVRVQAYEADVTNEEAITRVIDEVAKDFGRLDVVIANAGVCSNIESLDYTFESWQKINSVNYDGVMWTARAAGRIFKRQGRGNLVITGSVSSMIVNVPQAQAAYNASKAAAMHLAKCLAVEWVDFARVNCVSPGYINTEMITKQPEHLMNTWLSQVPGGRLAEPAELKAVSSFMSSVE</sequence>
<dbReference type="PRINTS" id="PR00081">
    <property type="entry name" value="GDHRDH"/>
</dbReference>
<dbReference type="AlphaFoldDB" id="A0A4U7AWN1"/>
<dbReference type="Pfam" id="PF13561">
    <property type="entry name" value="adh_short_C2"/>
    <property type="match status" value="1"/>
</dbReference>
<accession>A0A4U7AWN1</accession>
<dbReference type="FunFam" id="3.40.50.720:FF:000084">
    <property type="entry name" value="Short-chain dehydrogenase reductase"/>
    <property type="match status" value="1"/>
</dbReference>
<reference evidence="4 5" key="1">
    <citation type="submission" date="2018-02" db="EMBL/GenBank/DDBJ databases">
        <title>Draft genome sequences of Elsinoe sp., causing black scab on jojoba.</title>
        <authorList>
            <person name="Stodart B."/>
            <person name="Jeffress S."/>
            <person name="Ash G."/>
            <person name="Arun Chinnappa K."/>
        </authorList>
    </citation>
    <scope>NUCLEOTIDE SEQUENCE [LARGE SCALE GENOMIC DNA]</scope>
    <source>
        <strain evidence="4 5">Hillstone_2</strain>
    </source>
</reference>
<dbReference type="GO" id="GO:0016616">
    <property type="term" value="F:oxidoreductase activity, acting on the CH-OH group of donors, NAD or NADP as acceptor"/>
    <property type="evidence" value="ECO:0007669"/>
    <property type="project" value="UniProtKB-ARBA"/>
</dbReference>
<dbReference type="PROSITE" id="PS00061">
    <property type="entry name" value="ADH_SHORT"/>
    <property type="match status" value="1"/>
</dbReference>
<comment type="caution">
    <text evidence="4">The sequence shown here is derived from an EMBL/GenBank/DDBJ whole genome shotgun (WGS) entry which is preliminary data.</text>
</comment>
<dbReference type="InterPro" id="IPR020904">
    <property type="entry name" value="Sc_DH/Rdtase_CS"/>
</dbReference>
<evidence type="ECO:0000313" key="5">
    <source>
        <dbReference type="Proteomes" id="UP000308133"/>
    </source>
</evidence>
<dbReference type="Gene3D" id="3.40.50.720">
    <property type="entry name" value="NAD(P)-binding Rossmann-like Domain"/>
    <property type="match status" value="1"/>
</dbReference>